<accession>A0ABQ4WL06</accession>
<evidence type="ECO:0000313" key="1">
    <source>
        <dbReference type="EMBL" id="GJS53547.1"/>
    </source>
</evidence>
<gene>
    <name evidence="1" type="ORF">Tco_0626909</name>
</gene>
<dbReference type="Proteomes" id="UP001151760">
    <property type="component" value="Unassembled WGS sequence"/>
</dbReference>
<organism evidence="1 2">
    <name type="scientific">Tanacetum coccineum</name>
    <dbReference type="NCBI Taxonomy" id="301880"/>
    <lineage>
        <taxon>Eukaryota</taxon>
        <taxon>Viridiplantae</taxon>
        <taxon>Streptophyta</taxon>
        <taxon>Embryophyta</taxon>
        <taxon>Tracheophyta</taxon>
        <taxon>Spermatophyta</taxon>
        <taxon>Magnoliopsida</taxon>
        <taxon>eudicotyledons</taxon>
        <taxon>Gunneridae</taxon>
        <taxon>Pentapetalae</taxon>
        <taxon>asterids</taxon>
        <taxon>campanulids</taxon>
        <taxon>Asterales</taxon>
        <taxon>Asteraceae</taxon>
        <taxon>Asteroideae</taxon>
        <taxon>Anthemideae</taxon>
        <taxon>Anthemidinae</taxon>
        <taxon>Tanacetum</taxon>
    </lineage>
</organism>
<name>A0ABQ4WL06_9ASTR</name>
<sequence>MQISSVSSDFIEKLLNFENISPADNEIASLMDTIVRNEEPSGQTSILFTVPITVIPTTIPPPPHFFNPLPQQTTPTPTPTTSKATTAVPALPDFASVFRFNDRVTNLERDLTIIIEEVKTQLPQILPKAILKFATPVIERNVTESLEAAVLARSSSQPKSTYEVAASLLEYELTKILLDKIEESKSHLRADYKREIYDALVKSYNTDKEIFETYDEVFTLKRSRDEKDKDQVPSAESE</sequence>
<reference evidence="1" key="1">
    <citation type="journal article" date="2022" name="Int. J. Mol. Sci.">
        <title>Draft Genome of Tanacetum Coccineum: Genomic Comparison of Closely Related Tanacetum-Family Plants.</title>
        <authorList>
            <person name="Yamashiro T."/>
            <person name="Shiraishi A."/>
            <person name="Nakayama K."/>
            <person name="Satake H."/>
        </authorList>
    </citation>
    <scope>NUCLEOTIDE SEQUENCE</scope>
</reference>
<dbReference type="EMBL" id="BQNB010008734">
    <property type="protein sequence ID" value="GJS53547.1"/>
    <property type="molecule type" value="Genomic_DNA"/>
</dbReference>
<keyword evidence="2" id="KW-1185">Reference proteome</keyword>
<comment type="caution">
    <text evidence="1">The sequence shown here is derived from an EMBL/GenBank/DDBJ whole genome shotgun (WGS) entry which is preliminary data.</text>
</comment>
<evidence type="ECO:0000313" key="2">
    <source>
        <dbReference type="Proteomes" id="UP001151760"/>
    </source>
</evidence>
<protein>
    <submittedName>
        <fullName evidence="1">Uncharacterized protein</fullName>
    </submittedName>
</protein>
<reference evidence="1" key="2">
    <citation type="submission" date="2022-01" db="EMBL/GenBank/DDBJ databases">
        <authorList>
            <person name="Yamashiro T."/>
            <person name="Shiraishi A."/>
            <person name="Satake H."/>
            <person name="Nakayama K."/>
        </authorList>
    </citation>
    <scope>NUCLEOTIDE SEQUENCE</scope>
</reference>
<proteinExistence type="predicted"/>